<evidence type="ECO:0000256" key="4">
    <source>
        <dbReference type="SAM" id="MobiDB-lite"/>
    </source>
</evidence>
<evidence type="ECO:0000259" key="5">
    <source>
        <dbReference type="PROSITE" id="PS50090"/>
    </source>
</evidence>
<name>A0AAV2YI22_9STRA</name>
<comment type="caution">
    <text evidence="7">The sequence shown here is derived from an EMBL/GenBank/DDBJ whole genome shotgun (WGS) entry which is preliminary data.</text>
</comment>
<dbReference type="PROSITE" id="PS51294">
    <property type="entry name" value="HTH_MYB"/>
    <property type="match status" value="1"/>
</dbReference>
<dbReference type="AlphaFoldDB" id="A0AAV2YI22"/>
<dbReference type="SUPFAM" id="SSF46689">
    <property type="entry name" value="Homeodomain-like"/>
    <property type="match status" value="1"/>
</dbReference>
<feature type="domain" description="Myb-like" evidence="5">
    <location>
        <begin position="107"/>
        <end position="158"/>
    </location>
</feature>
<dbReference type="Proteomes" id="UP001146120">
    <property type="component" value="Unassembled WGS sequence"/>
</dbReference>
<dbReference type="PANTHER" id="PTHR12802">
    <property type="entry name" value="SWI/SNF COMPLEX-RELATED"/>
    <property type="match status" value="1"/>
</dbReference>
<dbReference type="PROSITE" id="PS50090">
    <property type="entry name" value="MYB_LIKE"/>
    <property type="match status" value="1"/>
</dbReference>
<gene>
    <name evidence="7" type="ORF">N0F65_006048</name>
</gene>
<dbReference type="Pfam" id="PF00249">
    <property type="entry name" value="Myb_DNA-binding"/>
    <property type="match status" value="1"/>
</dbReference>
<keyword evidence="3" id="KW-0539">Nucleus</keyword>
<feature type="region of interest" description="Disordered" evidence="4">
    <location>
        <begin position="216"/>
        <end position="266"/>
    </location>
</feature>
<evidence type="ECO:0000256" key="2">
    <source>
        <dbReference type="ARBA" id="ARBA00023163"/>
    </source>
</evidence>
<dbReference type="NCBIfam" id="TIGR01557">
    <property type="entry name" value="myb_SHAQKYF"/>
    <property type="match status" value="1"/>
</dbReference>
<dbReference type="PANTHER" id="PTHR12802:SF173">
    <property type="entry name" value="MYB-LIKE PROTEIN K"/>
    <property type="match status" value="1"/>
</dbReference>
<dbReference type="InterPro" id="IPR006447">
    <property type="entry name" value="Myb_dom_plants"/>
</dbReference>
<dbReference type="SMART" id="SM00717">
    <property type="entry name" value="SANT"/>
    <property type="match status" value="1"/>
</dbReference>
<feature type="region of interest" description="Disordered" evidence="4">
    <location>
        <begin position="358"/>
        <end position="402"/>
    </location>
</feature>
<dbReference type="CDD" id="cd00167">
    <property type="entry name" value="SANT"/>
    <property type="match status" value="1"/>
</dbReference>
<dbReference type="EMBL" id="DAKRPA010000261">
    <property type="protein sequence ID" value="DAZ94232.1"/>
    <property type="molecule type" value="Genomic_DNA"/>
</dbReference>
<dbReference type="InterPro" id="IPR001005">
    <property type="entry name" value="SANT/Myb"/>
</dbReference>
<accession>A0AAV2YI22</accession>
<dbReference type="GO" id="GO:0003677">
    <property type="term" value="F:DNA binding"/>
    <property type="evidence" value="ECO:0007669"/>
    <property type="project" value="InterPro"/>
</dbReference>
<evidence type="ECO:0000256" key="3">
    <source>
        <dbReference type="ARBA" id="ARBA00023242"/>
    </source>
</evidence>
<organism evidence="7 8">
    <name type="scientific">Lagenidium giganteum</name>
    <dbReference type="NCBI Taxonomy" id="4803"/>
    <lineage>
        <taxon>Eukaryota</taxon>
        <taxon>Sar</taxon>
        <taxon>Stramenopiles</taxon>
        <taxon>Oomycota</taxon>
        <taxon>Peronosporomycetes</taxon>
        <taxon>Pythiales</taxon>
        <taxon>Pythiaceae</taxon>
    </lineage>
</organism>
<sequence length="411" mass="45279">MPGSDPFGMPVFPTQQMHYDDHVGASLGNAMYGWGANAVRPPQLTTTVDPVEQQRYSRNEIMFGGPVMGLHDPMSMDSKPMHSYNSHFQAGFVSGQRPMQQSKRPGAREVSIGRWNAEEHKWFLKGLEMFQGPAWGEIARLIGTRTSTQVRTHAQKFFTKLARANQTIPHFEAQIQKERTRLITQGVVAATPTENASVTPTSASAASYINSPITKLSPGKRANSFSPRLSLKRPRDDTPDKMTRPSSGVPDYSANRGQLNDQDLPQGLSDLAFDYAKTKQDSSDILRTPRLFNDGGQNENVATNSLRGEQQPVSFRDLNPARDPSSYNENNENGATALSGTEYSCDPSAVSFVDTPHPGSEWAELDTNPTRYPRGWSGDPTDTSQSNGILTGFSDMDSLPSMDKLLYRNAS</sequence>
<feature type="domain" description="HTH myb-type" evidence="6">
    <location>
        <begin position="107"/>
        <end position="162"/>
    </location>
</feature>
<dbReference type="Gene3D" id="1.10.10.60">
    <property type="entry name" value="Homeodomain-like"/>
    <property type="match status" value="1"/>
</dbReference>
<dbReference type="InterPro" id="IPR009057">
    <property type="entry name" value="Homeodomain-like_sf"/>
</dbReference>
<feature type="compositionally biased region" description="Polar residues" evidence="4">
    <location>
        <begin position="295"/>
        <end position="313"/>
    </location>
</feature>
<evidence type="ECO:0000256" key="1">
    <source>
        <dbReference type="ARBA" id="ARBA00023015"/>
    </source>
</evidence>
<reference evidence="7" key="2">
    <citation type="journal article" date="2023" name="Microbiol Resour">
        <title>Decontamination and Annotation of the Draft Genome Sequence of the Oomycete Lagenidium giganteum ARSEF 373.</title>
        <authorList>
            <person name="Morgan W.R."/>
            <person name="Tartar A."/>
        </authorList>
    </citation>
    <scope>NUCLEOTIDE SEQUENCE</scope>
    <source>
        <strain evidence="7">ARSEF 373</strain>
    </source>
</reference>
<feature type="compositionally biased region" description="Basic and acidic residues" evidence="4">
    <location>
        <begin position="233"/>
        <end position="243"/>
    </location>
</feature>
<keyword evidence="8" id="KW-1185">Reference proteome</keyword>
<feature type="compositionally biased region" description="Polar residues" evidence="4">
    <location>
        <begin position="380"/>
        <end position="389"/>
    </location>
</feature>
<feature type="compositionally biased region" description="Polar residues" evidence="4">
    <location>
        <begin position="325"/>
        <end position="342"/>
    </location>
</feature>
<evidence type="ECO:0000313" key="8">
    <source>
        <dbReference type="Proteomes" id="UP001146120"/>
    </source>
</evidence>
<proteinExistence type="predicted"/>
<protein>
    <submittedName>
        <fullName evidence="7">Uncharacterized protein</fullName>
    </submittedName>
</protein>
<feature type="region of interest" description="Disordered" evidence="4">
    <location>
        <begin position="278"/>
        <end position="342"/>
    </location>
</feature>
<reference evidence="7" key="1">
    <citation type="submission" date="2022-11" db="EMBL/GenBank/DDBJ databases">
        <authorList>
            <person name="Morgan W.R."/>
            <person name="Tartar A."/>
        </authorList>
    </citation>
    <scope>NUCLEOTIDE SEQUENCE</scope>
    <source>
        <strain evidence="7">ARSEF 373</strain>
    </source>
</reference>
<keyword evidence="1" id="KW-0805">Transcription regulation</keyword>
<evidence type="ECO:0000313" key="7">
    <source>
        <dbReference type="EMBL" id="DAZ94232.1"/>
    </source>
</evidence>
<keyword evidence="2" id="KW-0804">Transcription</keyword>
<evidence type="ECO:0000259" key="6">
    <source>
        <dbReference type="PROSITE" id="PS51294"/>
    </source>
</evidence>
<dbReference type="InterPro" id="IPR017930">
    <property type="entry name" value="Myb_dom"/>
</dbReference>